<dbReference type="PANTHER" id="PTHR46246:SF1">
    <property type="entry name" value="GUANOSINE-3',5'-BIS(DIPHOSPHATE) 3'-PYROPHOSPHOHYDROLASE MESH1"/>
    <property type="match status" value="1"/>
</dbReference>
<evidence type="ECO:0000256" key="2">
    <source>
        <dbReference type="ARBA" id="ARBA00022723"/>
    </source>
</evidence>
<evidence type="ECO:0000256" key="4">
    <source>
        <dbReference type="ARBA" id="ARBA00023211"/>
    </source>
</evidence>
<feature type="domain" description="HD" evidence="5">
    <location>
        <begin position="28"/>
        <end position="123"/>
    </location>
</feature>
<keyword evidence="2" id="KW-0479">Metal-binding</keyword>
<evidence type="ECO:0000313" key="6">
    <source>
        <dbReference type="EMBL" id="RQT13034.1"/>
    </source>
</evidence>
<keyword evidence="4" id="KW-0464">Manganese</keyword>
<accession>A0A1C8ZNB0</accession>
<dbReference type="AlphaFoldDB" id="A0A0G3Z522"/>
<dbReference type="Pfam" id="PF13328">
    <property type="entry name" value="HD_4"/>
    <property type="match status" value="1"/>
</dbReference>
<evidence type="ECO:0000313" key="7">
    <source>
        <dbReference type="Proteomes" id="UP000269271"/>
    </source>
</evidence>
<dbReference type="GO" id="GO:0008893">
    <property type="term" value="F:guanosine-3',5'-bis(diphosphate) 3'-diphosphatase activity"/>
    <property type="evidence" value="ECO:0007669"/>
    <property type="project" value="TreeGrafter"/>
</dbReference>
<evidence type="ECO:0000256" key="3">
    <source>
        <dbReference type="ARBA" id="ARBA00022801"/>
    </source>
</evidence>
<dbReference type="SMART" id="SM00471">
    <property type="entry name" value="HDc"/>
    <property type="match status" value="1"/>
</dbReference>
<dbReference type="PROSITE" id="PS51831">
    <property type="entry name" value="HD"/>
    <property type="match status" value="1"/>
</dbReference>
<reference evidence="6 7" key="1">
    <citation type="submission" date="2018-08" db="EMBL/GenBank/DDBJ databases">
        <title>Comparative analysis of Burkholderia isolates from Puerto Rico.</title>
        <authorList>
            <person name="Hall C."/>
            <person name="Sahl J."/>
            <person name="Wagner D."/>
        </authorList>
    </citation>
    <scope>NUCLEOTIDE SEQUENCE [LARGE SCALE GENOMIC DNA]</scope>
    <source>
        <strain evidence="6 7">Bp9001</strain>
    </source>
</reference>
<comment type="caution">
    <text evidence="6">The sequence shown here is derived from an EMBL/GenBank/DDBJ whole genome shotgun (WGS) entry which is preliminary data.</text>
</comment>
<dbReference type="GO" id="GO:0046872">
    <property type="term" value="F:metal ion binding"/>
    <property type="evidence" value="ECO:0007669"/>
    <property type="project" value="UniProtKB-KW"/>
</dbReference>
<dbReference type="FunFam" id="1.10.3210.10:FF:000012">
    <property type="entry name" value="HD domain containing 3"/>
    <property type="match status" value="1"/>
</dbReference>
<evidence type="ECO:0000259" key="5">
    <source>
        <dbReference type="PROSITE" id="PS51831"/>
    </source>
</evidence>
<dbReference type="SUPFAM" id="SSF109604">
    <property type="entry name" value="HD-domain/PDEase-like"/>
    <property type="match status" value="1"/>
</dbReference>
<dbReference type="Gene3D" id="1.10.3210.10">
    <property type="entry name" value="Hypothetical protein af1432"/>
    <property type="match status" value="1"/>
</dbReference>
<dbReference type="InterPro" id="IPR003607">
    <property type="entry name" value="HD/PDEase_dom"/>
</dbReference>
<dbReference type="InterPro" id="IPR052194">
    <property type="entry name" value="MESH1"/>
</dbReference>
<sequence length="174" mass="19589">MKKLVAAIAFAADKHRNQRRKDEEASPYINHPIALADVLANEAGVEDERVIVAAVLHDTVEDTETTEQELLRLFGKDVADIVMEVTDDKSLPKEERKRLQVEHAATISRRAKLVKLADKICNLRDIARNPPADWPLERKQAYFDWAKSVVDPMRGVHPGLEAIFDAAYDARPAN</sequence>
<dbReference type="Proteomes" id="UP000269271">
    <property type="component" value="Unassembled WGS sequence"/>
</dbReference>
<dbReference type="RefSeq" id="WP_046547250.1">
    <property type="nucleotide sequence ID" value="NZ_CABVQQ010000003.1"/>
</dbReference>
<accession>A0A0G3Z522</accession>
<comment type="cofactor">
    <cofactor evidence="1">
        <name>Mn(2+)</name>
        <dbReference type="ChEBI" id="CHEBI:29035"/>
    </cofactor>
</comment>
<dbReference type="PANTHER" id="PTHR46246">
    <property type="entry name" value="GUANOSINE-3',5'-BIS(DIPHOSPHATE) 3'-PYROPHOSPHOHYDROLASE MESH1"/>
    <property type="match status" value="1"/>
</dbReference>
<dbReference type="KEGG" id="bcon:NL30_33520"/>
<dbReference type="InterPro" id="IPR006674">
    <property type="entry name" value="HD_domain"/>
</dbReference>
<name>A0A0G3Z522_9BURK</name>
<protein>
    <submittedName>
        <fullName evidence="6">Bifunctional (P)ppGpp synthetase/guanosine-3',5'-bis(Diphosphate) 3'-pyrophosphohydrolase</fullName>
    </submittedName>
</protein>
<organism evidence="6 7">
    <name type="scientific">Burkholderia contaminans</name>
    <dbReference type="NCBI Taxonomy" id="488447"/>
    <lineage>
        <taxon>Bacteria</taxon>
        <taxon>Pseudomonadati</taxon>
        <taxon>Pseudomonadota</taxon>
        <taxon>Betaproteobacteria</taxon>
        <taxon>Burkholderiales</taxon>
        <taxon>Burkholderiaceae</taxon>
        <taxon>Burkholderia</taxon>
        <taxon>Burkholderia cepacia complex</taxon>
    </lineage>
</organism>
<proteinExistence type="predicted"/>
<evidence type="ECO:0000256" key="1">
    <source>
        <dbReference type="ARBA" id="ARBA00001936"/>
    </source>
</evidence>
<gene>
    <name evidence="6" type="ORF">DF037_39125</name>
</gene>
<dbReference type="EMBL" id="QTQX01000048">
    <property type="protein sequence ID" value="RQT13034.1"/>
    <property type="molecule type" value="Genomic_DNA"/>
</dbReference>
<keyword evidence="3 6" id="KW-0378">Hydrolase</keyword>